<evidence type="ECO:0000256" key="6">
    <source>
        <dbReference type="PROSITE-ProRule" id="PRU00089"/>
    </source>
</evidence>
<accession>A0AAD9HXI1</accession>
<feature type="region of interest" description="Disordered" evidence="7">
    <location>
        <begin position="335"/>
        <end position="403"/>
    </location>
</feature>
<dbReference type="InterPro" id="IPR018122">
    <property type="entry name" value="TF_fork_head_CS_1"/>
</dbReference>
<proteinExistence type="predicted"/>
<comment type="subcellular location">
    <subcellularLocation>
        <location evidence="1 6">Nucleus</location>
    </subcellularLocation>
</comment>
<dbReference type="EMBL" id="JAQQPM010000001">
    <property type="protein sequence ID" value="KAK2066567.1"/>
    <property type="molecule type" value="Genomic_DNA"/>
</dbReference>
<dbReference type="CDD" id="cd00059">
    <property type="entry name" value="FH_FOX"/>
    <property type="match status" value="1"/>
</dbReference>
<dbReference type="InterPro" id="IPR001766">
    <property type="entry name" value="Fork_head_dom"/>
</dbReference>
<dbReference type="Pfam" id="PF00250">
    <property type="entry name" value="Forkhead"/>
    <property type="match status" value="1"/>
</dbReference>
<evidence type="ECO:0000256" key="7">
    <source>
        <dbReference type="SAM" id="MobiDB-lite"/>
    </source>
</evidence>
<dbReference type="CDD" id="cd22701">
    <property type="entry name" value="FHA_FKH1-like"/>
    <property type="match status" value="1"/>
</dbReference>
<dbReference type="PRINTS" id="PR00053">
    <property type="entry name" value="FORKHEAD"/>
</dbReference>
<evidence type="ECO:0000256" key="2">
    <source>
        <dbReference type="ARBA" id="ARBA00023015"/>
    </source>
</evidence>
<reference evidence="10" key="1">
    <citation type="journal article" date="2023" name="Mol. Plant Microbe Interact.">
        <title>Elucidating the Obligate Nature and Biological Capacity of an Invasive Fungal Corn Pathogen.</title>
        <authorList>
            <person name="MacCready J.S."/>
            <person name="Roggenkamp E.M."/>
            <person name="Gdanetz K."/>
            <person name="Chilvers M.I."/>
        </authorList>
    </citation>
    <scope>NUCLEOTIDE SEQUENCE</scope>
    <source>
        <strain evidence="10">PM02</strain>
    </source>
</reference>
<evidence type="ECO:0000256" key="4">
    <source>
        <dbReference type="ARBA" id="ARBA00023163"/>
    </source>
</evidence>
<evidence type="ECO:0000256" key="5">
    <source>
        <dbReference type="ARBA" id="ARBA00023242"/>
    </source>
</evidence>
<dbReference type="InterPro" id="IPR030456">
    <property type="entry name" value="TF_fork_head_CS_2"/>
</dbReference>
<dbReference type="InterPro" id="IPR008984">
    <property type="entry name" value="SMAD_FHA_dom_sf"/>
</dbReference>
<dbReference type="Pfam" id="PF00498">
    <property type="entry name" value="FHA"/>
    <property type="match status" value="1"/>
</dbReference>
<feature type="compositionally biased region" description="Low complexity" evidence="7">
    <location>
        <begin position="343"/>
        <end position="375"/>
    </location>
</feature>
<evidence type="ECO:0000256" key="3">
    <source>
        <dbReference type="ARBA" id="ARBA00023125"/>
    </source>
</evidence>
<feature type="region of interest" description="Disordered" evidence="7">
    <location>
        <begin position="1"/>
        <end position="57"/>
    </location>
</feature>
<dbReference type="PROSITE" id="PS00658">
    <property type="entry name" value="FORK_HEAD_2"/>
    <property type="match status" value="1"/>
</dbReference>
<keyword evidence="3 6" id="KW-0238">DNA-binding</keyword>
<evidence type="ECO:0000313" key="10">
    <source>
        <dbReference type="EMBL" id="KAK2066567.1"/>
    </source>
</evidence>
<evidence type="ECO:0000256" key="1">
    <source>
        <dbReference type="ARBA" id="ARBA00004123"/>
    </source>
</evidence>
<dbReference type="SUPFAM" id="SSF49879">
    <property type="entry name" value="SMAD/FHA domain"/>
    <property type="match status" value="1"/>
</dbReference>
<dbReference type="AlphaFoldDB" id="A0AAD9HXI1"/>
<dbReference type="PROSITE" id="PS00657">
    <property type="entry name" value="FORK_HEAD_1"/>
    <property type="match status" value="1"/>
</dbReference>
<feature type="domain" description="Fork-head" evidence="9">
    <location>
        <begin position="268"/>
        <end position="330"/>
    </location>
</feature>
<organism evidence="10 11">
    <name type="scientific">Phyllachora maydis</name>
    <dbReference type="NCBI Taxonomy" id="1825666"/>
    <lineage>
        <taxon>Eukaryota</taxon>
        <taxon>Fungi</taxon>
        <taxon>Dikarya</taxon>
        <taxon>Ascomycota</taxon>
        <taxon>Pezizomycotina</taxon>
        <taxon>Sordariomycetes</taxon>
        <taxon>Sordariomycetidae</taxon>
        <taxon>Phyllachorales</taxon>
        <taxon>Phyllachoraceae</taxon>
        <taxon>Phyllachora</taxon>
    </lineage>
</organism>
<dbReference type="Proteomes" id="UP001217918">
    <property type="component" value="Unassembled WGS sequence"/>
</dbReference>
<dbReference type="PANTHER" id="PTHR45881:SF1">
    <property type="entry name" value="FORK HEAD PROTEIN HOMOLOG 2"/>
    <property type="match status" value="1"/>
</dbReference>
<dbReference type="PROSITE" id="PS50039">
    <property type="entry name" value="FORK_HEAD_3"/>
    <property type="match status" value="1"/>
</dbReference>
<gene>
    <name evidence="10" type="ORF">P8C59_000372</name>
</gene>
<dbReference type="GO" id="GO:0000978">
    <property type="term" value="F:RNA polymerase II cis-regulatory region sequence-specific DNA binding"/>
    <property type="evidence" value="ECO:0007669"/>
    <property type="project" value="TreeGrafter"/>
</dbReference>
<evidence type="ECO:0000259" key="9">
    <source>
        <dbReference type="PROSITE" id="PS50039"/>
    </source>
</evidence>
<name>A0AAD9HXI1_9PEZI</name>
<dbReference type="PROSITE" id="PS50006">
    <property type="entry name" value="FHA_DOMAIN"/>
    <property type="match status" value="1"/>
</dbReference>
<dbReference type="SUPFAM" id="SSF46785">
    <property type="entry name" value="Winged helix' DNA-binding domain"/>
    <property type="match status" value="1"/>
</dbReference>
<dbReference type="Gene3D" id="2.60.200.20">
    <property type="match status" value="1"/>
</dbReference>
<sequence length="437" mass="48244">MPSPSKRPQRARRDLRSDCVTEESSSPRPNKRRKKQDDAQTEADEDTSSFLADQSVVDDPDQIVTRVTQKLLSPHQAVVASKDHANSIHESNKDGVKAYAKLAAQDWTFYVTALVVNIGRNSTPLERTPEEIERDKTNEEATHIDLGPSKLISRAHATIYFNRTKEEWWLKVKGRNALKVNGVLWRAGQEEALTSGEVIEIGGVEMMFVLPIELSPLHIHDHQHQSSPGKGSGFQKPLAPAPPDYKSGLLPHPISELDLSHDDNKHHKPPYSYAQMITQAIINTKDEKLNLNGIYNFITTHYAYYRHQPASGWQNSIRHNLSLNKAFEKMMDLSPSKALGHFPPQSSSPPAASSKSPVASPTATVPAITPAVAAPRLSSRPTTDDHHHQPPVDPEEDRGFDLTKGFQSIGSYHAPVSYGGLVQPASNGESTINGANM</sequence>
<evidence type="ECO:0000259" key="8">
    <source>
        <dbReference type="PROSITE" id="PS50006"/>
    </source>
</evidence>
<comment type="caution">
    <text evidence="10">The sequence shown here is derived from an EMBL/GenBank/DDBJ whole genome shotgun (WGS) entry which is preliminary data.</text>
</comment>
<keyword evidence="5 6" id="KW-0539">Nucleus</keyword>
<dbReference type="InterPro" id="IPR036390">
    <property type="entry name" value="WH_DNA-bd_sf"/>
</dbReference>
<keyword evidence="4" id="KW-0804">Transcription</keyword>
<dbReference type="InterPro" id="IPR000253">
    <property type="entry name" value="FHA_dom"/>
</dbReference>
<dbReference type="SMART" id="SM00339">
    <property type="entry name" value="FH"/>
    <property type="match status" value="1"/>
</dbReference>
<feature type="domain" description="FHA" evidence="8">
    <location>
        <begin position="116"/>
        <end position="185"/>
    </location>
</feature>
<keyword evidence="11" id="KW-1185">Reference proteome</keyword>
<evidence type="ECO:0000313" key="11">
    <source>
        <dbReference type="Proteomes" id="UP001217918"/>
    </source>
</evidence>
<feature type="DNA-binding region" description="Fork-head" evidence="6">
    <location>
        <begin position="268"/>
        <end position="330"/>
    </location>
</feature>
<keyword evidence="2" id="KW-0805">Transcription regulation</keyword>
<dbReference type="InterPro" id="IPR036388">
    <property type="entry name" value="WH-like_DNA-bd_sf"/>
</dbReference>
<dbReference type="PANTHER" id="PTHR45881">
    <property type="entry name" value="CHECKPOINT SUPPRESSOR 1-LIKE, ISOFORM A-RELATED"/>
    <property type="match status" value="1"/>
</dbReference>
<dbReference type="GO" id="GO:0005634">
    <property type="term" value="C:nucleus"/>
    <property type="evidence" value="ECO:0007669"/>
    <property type="project" value="UniProtKB-SubCell"/>
</dbReference>
<dbReference type="GO" id="GO:0000981">
    <property type="term" value="F:DNA-binding transcription factor activity, RNA polymerase II-specific"/>
    <property type="evidence" value="ECO:0007669"/>
    <property type="project" value="TreeGrafter"/>
</dbReference>
<protein>
    <submittedName>
        <fullName evidence="10">Uncharacterized protein</fullName>
    </submittedName>
</protein>
<dbReference type="Gene3D" id="1.10.10.10">
    <property type="entry name" value="Winged helix-like DNA-binding domain superfamily/Winged helix DNA-binding domain"/>
    <property type="match status" value="1"/>
</dbReference>